<evidence type="ECO:0000313" key="2">
    <source>
        <dbReference type="Proteomes" id="UP000799754"/>
    </source>
</evidence>
<proteinExistence type="predicted"/>
<protein>
    <submittedName>
        <fullName evidence="1">Uncharacterized protein</fullName>
    </submittedName>
</protein>
<sequence>MVHRPSCQAVVAQPENSLLSPVHCPPVLVSCAVSIVFGSPTPSSLTASIHLLRISQSLQHPIVRLPLSFDIMPRSSCHSSRSCYSPSSDGPEYTTMSPITHNTAYSYDYSHDYTSDFGRVERQYVDGS</sequence>
<gene>
    <name evidence="1" type="ORF">BU25DRAFT_91559</name>
</gene>
<accession>A0ACB6RXA9</accession>
<name>A0ACB6RXA9_9PLEO</name>
<reference evidence="1" key="1">
    <citation type="journal article" date="2020" name="Stud. Mycol.">
        <title>101 Dothideomycetes genomes: a test case for predicting lifestyles and emergence of pathogens.</title>
        <authorList>
            <person name="Haridas S."/>
            <person name="Albert R."/>
            <person name="Binder M."/>
            <person name="Bloem J."/>
            <person name="Labutti K."/>
            <person name="Salamov A."/>
            <person name="Andreopoulos B."/>
            <person name="Baker S."/>
            <person name="Barry K."/>
            <person name="Bills G."/>
            <person name="Bluhm B."/>
            <person name="Cannon C."/>
            <person name="Castanera R."/>
            <person name="Culley D."/>
            <person name="Daum C."/>
            <person name="Ezra D."/>
            <person name="Gonzalez J."/>
            <person name="Henrissat B."/>
            <person name="Kuo A."/>
            <person name="Liang C."/>
            <person name="Lipzen A."/>
            <person name="Lutzoni F."/>
            <person name="Magnuson J."/>
            <person name="Mondo S."/>
            <person name="Nolan M."/>
            <person name="Ohm R."/>
            <person name="Pangilinan J."/>
            <person name="Park H.-J."/>
            <person name="Ramirez L."/>
            <person name="Alfaro M."/>
            <person name="Sun H."/>
            <person name="Tritt A."/>
            <person name="Yoshinaga Y."/>
            <person name="Zwiers L.-H."/>
            <person name="Turgeon B."/>
            <person name="Goodwin S."/>
            <person name="Spatafora J."/>
            <person name="Crous P."/>
            <person name="Grigoriev I."/>
        </authorList>
    </citation>
    <scope>NUCLEOTIDE SEQUENCE</scope>
    <source>
        <strain evidence="1">CBS 525.71</strain>
    </source>
</reference>
<comment type="caution">
    <text evidence="1">The sequence shown here is derived from an EMBL/GenBank/DDBJ whole genome shotgun (WGS) entry which is preliminary data.</text>
</comment>
<organism evidence="1 2">
    <name type="scientific">Macroventuria anomochaeta</name>
    <dbReference type="NCBI Taxonomy" id="301207"/>
    <lineage>
        <taxon>Eukaryota</taxon>
        <taxon>Fungi</taxon>
        <taxon>Dikarya</taxon>
        <taxon>Ascomycota</taxon>
        <taxon>Pezizomycotina</taxon>
        <taxon>Dothideomycetes</taxon>
        <taxon>Pleosporomycetidae</taxon>
        <taxon>Pleosporales</taxon>
        <taxon>Pleosporineae</taxon>
        <taxon>Didymellaceae</taxon>
        <taxon>Macroventuria</taxon>
    </lineage>
</organism>
<dbReference type="Proteomes" id="UP000799754">
    <property type="component" value="Unassembled WGS sequence"/>
</dbReference>
<evidence type="ECO:0000313" key="1">
    <source>
        <dbReference type="EMBL" id="KAF2626610.1"/>
    </source>
</evidence>
<dbReference type="EMBL" id="MU006720">
    <property type="protein sequence ID" value="KAF2626610.1"/>
    <property type="molecule type" value="Genomic_DNA"/>
</dbReference>
<keyword evidence="2" id="KW-1185">Reference proteome</keyword>